<dbReference type="GO" id="GO:0030089">
    <property type="term" value="C:phycobilisome"/>
    <property type="evidence" value="ECO:0007669"/>
    <property type="project" value="UniProtKB-KW"/>
</dbReference>
<dbReference type="GO" id="GO:0016491">
    <property type="term" value="F:oxidoreductase activity"/>
    <property type="evidence" value="ECO:0007669"/>
    <property type="project" value="TreeGrafter"/>
</dbReference>
<dbReference type="InterPro" id="IPR004155">
    <property type="entry name" value="PBS_lyase_HEAT"/>
</dbReference>
<keyword evidence="1" id="KW-0042">Antenna complex</keyword>
<dbReference type="Proteomes" id="UP000186868">
    <property type="component" value="Unassembled WGS sequence"/>
</dbReference>
<dbReference type="SUPFAM" id="SSF48371">
    <property type="entry name" value="ARM repeat"/>
    <property type="match status" value="1"/>
</dbReference>
<organism evidence="3 4">
    <name type="scientific">Hydrococcus rivularis NIES-593</name>
    <dbReference type="NCBI Taxonomy" id="1921803"/>
    <lineage>
        <taxon>Bacteria</taxon>
        <taxon>Bacillati</taxon>
        <taxon>Cyanobacteriota</taxon>
        <taxon>Cyanophyceae</taxon>
        <taxon>Pleurocapsales</taxon>
        <taxon>Hydrococcaceae</taxon>
        <taxon>Hydrococcus</taxon>
    </lineage>
</organism>
<dbReference type="InterPro" id="IPR016024">
    <property type="entry name" value="ARM-type_fold"/>
</dbReference>
<gene>
    <name evidence="3" type="ORF">NIES593_20720</name>
</gene>
<dbReference type="Gene3D" id="1.25.10.10">
    <property type="entry name" value="Leucine-rich Repeat Variant"/>
    <property type="match status" value="2"/>
</dbReference>
<dbReference type="PANTHER" id="PTHR12697:SF38">
    <property type="entry name" value="PBS LYASE HEAT DOMAIN PROTEIN REPEAT-CONTAINING PROTEIN"/>
    <property type="match status" value="1"/>
</dbReference>
<dbReference type="EMBL" id="MRCB01000038">
    <property type="protein sequence ID" value="OKH19691.1"/>
    <property type="molecule type" value="Genomic_DNA"/>
</dbReference>
<evidence type="ECO:0000313" key="3">
    <source>
        <dbReference type="EMBL" id="OKH19691.1"/>
    </source>
</evidence>
<sequence length="304" mass="32390">MDNILNWETQSGGSSVQLSQAETDALLEAVSKQLNQGSFNPEDRQLLKQMVESLGDSRGMVRLSFAETLGEIGKPAIPFLLDALANHPNAVVRRAAAKTLTLIADPIAIPTLIRAFLEDEDTVVRGSSVGALARTGEAAVPALLEILASPEPPESTKGHAAWALAFIGAEAKELLYREISSNSAEVRAAVVGAIAKIAQEEPEEGAFSLLINALSDPAENVRCEAAAALGNLSHRPAIPNLVELLHHADGESRKAAALALMKIGDRSAIEPLRTVLTQEPEAAVKQIIKLSISQIEKHSEENDW</sequence>
<dbReference type="AlphaFoldDB" id="A0A1U7H8V1"/>
<dbReference type="PANTHER" id="PTHR12697">
    <property type="entry name" value="PBS LYASE HEAT-LIKE PROTEIN"/>
    <property type="match status" value="1"/>
</dbReference>
<dbReference type="InterPro" id="IPR011989">
    <property type="entry name" value="ARM-like"/>
</dbReference>
<keyword evidence="3" id="KW-0808">Transferase</keyword>
<evidence type="ECO:0000256" key="2">
    <source>
        <dbReference type="ARBA" id="ARBA00022738"/>
    </source>
</evidence>
<dbReference type="STRING" id="1921803.NIES593_20720"/>
<comment type="caution">
    <text evidence="3">The sequence shown here is derived from an EMBL/GenBank/DDBJ whole genome shotgun (WGS) entry which is preliminary data.</text>
</comment>
<keyword evidence="2" id="KW-0605">Phycobilisome</keyword>
<name>A0A1U7H8V1_9CYAN</name>
<reference evidence="3 4" key="1">
    <citation type="submission" date="2016-11" db="EMBL/GenBank/DDBJ databases">
        <title>Draft Genome Sequences of Nine Cyanobacterial Strains from Diverse Habitats.</title>
        <authorList>
            <person name="Zhu T."/>
            <person name="Hou S."/>
            <person name="Lu X."/>
            <person name="Hess W.R."/>
        </authorList>
    </citation>
    <scope>NUCLEOTIDE SEQUENCE [LARGE SCALE GENOMIC DNA]</scope>
    <source>
        <strain evidence="3 4">NIES-593</strain>
    </source>
</reference>
<accession>A0A1U7H8V1</accession>
<proteinExistence type="predicted"/>
<protein>
    <submittedName>
        <fullName evidence="3">Glycosyl transferase family 2</fullName>
    </submittedName>
</protein>
<dbReference type="RefSeq" id="WP_073601400.1">
    <property type="nucleotide sequence ID" value="NZ_MRCB01000038.1"/>
</dbReference>
<dbReference type="GO" id="GO:0016740">
    <property type="term" value="F:transferase activity"/>
    <property type="evidence" value="ECO:0007669"/>
    <property type="project" value="UniProtKB-KW"/>
</dbReference>
<dbReference type="OrthoDB" id="9765635at2"/>
<evidence type="ECO:0000313" key="4">
    <source>
        <dbReference type="Proteomes" id="UP000186868"/>
    </source>
</evidence>
<evidence type="ECO:0000256" key="1">
    <source>
        <dbReference type="ARBA" id="ARBA00022549"/>
    </source>
</evidence>
<keyword evidence="4" id="KW-1185">Reference proteome</keyword>
<dbReference type="SMART" id="SM00567">
    <property type="entry name" value="EZ_HEAT"/>
    <property type="match status" value="6"/>
</dbReference>
<dbReference type="Pfam" id="PF13646">
    <property type="entry name" value="HEAT_2"/>
    <property type="match status" value="2"/>
</dbReference>